<keyword evidence="1" id="KW-0812">Transmembrane</keyword>
<reference evidence="2 3" key="1">
    <citation type="submission" date="2020-09" db="EMBL/GenBank/DDBJ databases">
        <title>TT11 complete genome.</title>
        <authorList>
            <person name="Wu Z."/>
        </authorList>
    </citation>
    <scope>NUCLEOTIDE SEQUENCE [LARGE SCALE GENOMIC DNA]</scope>
    <source>
        <strain evidence="2 3">TT11</strain>
    </source>
</reference>
<dbReference type="Proteomes" id="UP000600588">
    <property type="component" value="Unassembled WGS sequence"/>
</dbReference>
<evidence type="ECO:0000256" key="1">
    <source>
        <dbReference type="SAM" id="Phobius"/>
    </source>
</evidence>
<protein>
    <submittedName>
        <fullName evidence="2">ABC transporter permease</fullName>
    </submittedName>
</protein>
<sequence>MVRKEISDHIRSWQFIILSLIIAFTFFESLYVAINNLSSAVSNTKDPDHLLVYLKLLTTTDGTLPPFHVFISFLGPLLGISLGFNAINSEQQNGTLIRVMAQPVYRDNLLLSKFISVTILISTMFLSLTLFMIGGGLLITGVPIEIEEVIRILSYIIICVFYVEFWFSLSIIFSIKFKQAATAAIASIGLWLFFTIFYNIIINIVSKVITPKSSLFSPGRYSWIETLFHMSPNQLYTDATTTLLMPKVRSLGPMSMEELAGAIPNSLPIRDSLLIVWPQVSGLISATIVCFALAYYFFMRKEIKC</sequence>
<feature type="transmembrane region" description="Helical" evidence="1">
    <location>
        <begin position="275"/>
        <end position="298"/>
    </location>
</feature>
<dbReference type="GO" id="GO:0005886">
    <property type="term" value="C:plasma membrane"/>
    <property type="evidence" value="ECO:0007669"/>
    <property type="project" value="UniProtKB-SubCell"/>
</dbReference>
<dbReference type="GO" id="GO:0140359">
    <property type="term" value="F:ABC-type transporter activity"/>
    <property type="evidence" value="ECO:0007669"/>
    <property type="project" value="InterPro"/>
</dbReference>
<dbReference type="Pfam" id="PF12679">
    <property type="entry name" value="ABC2_membrane_2"/>
    <property type="match status" value="1"/>
</dbReference>
<dbReference type="EMBL" id="JACVXB010000002">
    <property type="protein sequence ID" value="MBD0831528.1"/>
    <property type="molecule type" value="Genomic_DNA"/>
</dbReference>
<evidence type="ECO:0000313" key="2">
    <source>
        <dbReference type="EMBL" id="MBD0831528.1"/>
    </source>
</evidence>
<organism evidence="2 3">
    <name type="scientific">Aestuariibaculum sediminum</name>
    <dbReference type="NCBI Taxonomy" id="2770637"/>
    <lineage>
        <taxon>Bacteria</taxon>
        <taxon>Pseudomonadati</taxon>
        <taxon>Bacteroidota</taxon>
        <taxon>Flavobacteriia</taxon>
        <taxon>Flavobacteriales</taxon>
        <taxon>Flavobacteriaceae</taxon>
    </lineage>
</organism>
<feature type="transmembrane region" description="Helical" evidence="1">
    <location>
        <begin position="67"/>
        <end position="88"/>
    </location>
</feature>
<keyword evidence="1" id="KW-1133">Transmembrane helix</keyword>
<feature type="transmembrane region" description="Helical" evidence="1">
    <location>
        <begin position="152"/>
        <end position="173"/>
    </location>
</feature>
<name>A0A8J6Q660_9FLAO</name>
<comment type="caution">
    <text evidence="2">The sequence shown here is derived from an EMBL/GenBank/DDBJ whole genome shotgun (WGS) entry which is preliminary data.</text>
</comment>
<feature type="transmembrane region" description="Helical" evidence="1">
    <location>
        <begin position="180"/>
        <end position="205"/>
    </location>
</feature>
<proteinExistence type="predicted"/>
<feature type="transmembrane region" description="Helical" evidence="1">
    <location>
        <begin position="109"/>
        <end position="140"/>
    </location>
</feature>
<feature type="transmembrane region" description="Helical" evidence="1">
    <location>
        <begin position="12"/>
        <end position="34"/>
    </location>
</feature>
<dbReference type="PANTHER" id="PTHR43471">
    <property type="entry name" value="ABC TRANSPORTER PERMEASE"/>
    <property type="match status" value="1"/>
</dbReference>
<evidence type="ECO:0000313" key="3">
    <source>
        <dbReference type="Proteomes" id="UP000600588"/>
    </source>
</evidence>
<keyword evidence="1" id="KW-0472">Membrane</keyword>
<accession>A0A8J6Q660</accession>
<dbReference type="AlphaFoldDB" id="A0A8J6Q660"/>
<dbReference type="PANTHER" id="PTHR43471:SF14">
    <property type="entry name" value="ABC-2 TYPE TRANSPORT SYSTEM PERMEASE PROTEIN"/>
    <property type="match status" value="1"/>
</dbReference>
<keyword evidence="3" id="KW-1185">Reference proteome</keyword>
<gene>
    <name evidence="2" type="ORF">ICJ83_05220</name>
</gene>